<evidence type="ECO:0000313" key="2">
    <source>
        <dbReference type="Proteomes" id="UP000265618"/>
    </source>
</evidence>
<comment type="caution">
    <text evidence="1">The sequence shown here is derived from an EMBL/GenBank/DDBJ whole genome shotgun (WGS) entry which is preliminary data.</text>
</comment>
<organism evidence="1 2">
    <name type="scientific">Kipferlia bialata</name>
    <dbReference type="NCBI Taxonomy" id="797122"/>
    <lineage>
        <taxon>Eukaryota</taxon>
        <taxon>Metamonada</taxon>
        <taxon>Carpediemonas-like organisms</taxon>
        <taxon>Kipferlia</taxon>
    </lineage>
</organism>
<dbReference type="Proteomes" id="UP000265618">
    <property type="component" value="Unassembled WGS sequence"/>
</dbReference>
<accession>A0A9K3GKW1</accession>
<evidence type="ECO:0000313" key="1">
    <source>
        <dbReference type="EMBL" id="GIQ86637.1"/>
    </source>
</evidence>
<keyword evidence="2" id="KW-1185">Reference proteome</keyword>
<reference evidence="1 2" key="1">
    <citation type="journal article" date="2018" name="PLoS ONE">
        <title>The draft genome of Kipferlia bialata reveals reductive genome evolution in fornicate parasites.</title>
        <authorList>
            <person name="Tanifuji G."/>
            <person name="Takabayashi S."/>
            <person name="Kume K."/>
            <person name="Takagi M."/>
            <person name="Nakayama T."/>
            <person name="Kamikawa R."/>
            <person name="Inagaki Y."/>
            <person name="Hashimoto T."/>
        </authorList>
    </citation>
    <scope>NUCLEOTIDE SEQUENCE [LARGE SCALE GENOMIC DNA]</scope>
    <source>
        <strain evidence="1">NY0173</strain>
    </source>
</reference>
<proteinExistence type="predicted"/>
<protein>
    <submittedName>
        <fullName evidence="1">Uncharacterized protein</fullName>
    </submittedName>
</protein>
<name>A0A9K3GKW1_9EUKA</name>
<gene>
    <name evidence="1" type="ORF">KIPB_008527</name>
</gene>
<dbReference type="AlphaFoldDB" id="A0A9K3GKW1"/>
<dbReference type="EMBL" id="BDIP01002666">
    <property type="protein sequence ID" value="GIQ86637.1"/>
    <property type="molecule type" value="Genomic_DNA"/>
</dbReference>
<sequence>MKYLNAKGEVTSVDAFTEEERVCMFATREERWREQGYRICQLSNAVKMDFGLPVPVTSLIKDTYNNTLKDMVRKRGGISVLGVVADAVDDVLAKIPDDIADLSEEIPQSTPFYRFMTTMWARVLFYHQRQYPRVSLLELVRCDLSPSCAEILRVTLLHRPDWSPKVHDEVKKCFMRLHALHTLMLSILSVPEGGAVPPSDAMQFVSLLFDRRYQTLRVDRDADVKGAE</sequence>